<dbReference type="Gene3D" id="1.10.150.240">
    <property type="entry name" value="Putative phosphatase, domain 2"/>
    <property type="match status" value="1"/>
</dbReference>
<dbReference type="PANTHER" id="PTHR43316">
    <property type="entry name" value="HYDROLASE, HALOACID DELAHOGENASE-RELATED"/>
    <property type="match status" value="1"/>
</dbReference>
<dbReference type="Proteomes" id="UP000029713">
    <property type="component" value="Unassembled WGS sequence"/>
</dbReference>
<dbReference type="NCBIfam" id="TIGR01493">
    <property type="entry name" value="HAD-SF-IA-v2"/>
    <property type="match status" value="1"/>
</dbReference>
<protein>
    <recommendedName>
        <fullName evidence="5">Haloacid dehalogenase</fullName>
    </recommendedName>
</protein>
<dbReference type="Pfam" id="PF00702">
    <property type="entry name" value="Hydrolase"/>
    <property type="match status" value="1"/>
</dbReference>
<reference evidence="3 4" key="1">
    <citation type="submission" date="2014-07" db="EMBL/GenBank/DDBJ databases">
        <title>Biosystematic studies on Modestobacter strains isolated from extreme hyper-arid desert soil and from historic building.</title>
        <authorList>
            <person name="Bukarasam K."/>
            <person name="Bull A."/>
            <person name="Girard G."/>
            <person name="van Wezel G."/>
            <person name="Goodfellow M."/>
        </authorList>
    </citation>
    <scope>NUCLEOTIDE SEQUENCE [LARGE SCALE GENOMIC DNA]</scope>
    <source>
        <strain evidence="3 4">KNN45-2b</strain>
    </source>
</reference>
<keyword evidence="2" id="KW-0378">Hydrolase</keyword>
<dbReference type="GO" id="GO:0019120">
    <property type="term" value="F:hydrolase activity, acting on acid halide bonds, in C-halide compounds"/>
    <property type="evidence" value="ECO:0007669"/>
    <property type="project" value="InterPro"/>
</dbReference>
<dbReference type="InterPro" id="IPR051540">
    <property type="entry name" value="S-2-haloacid_dehalogenase"/>
</dbReference>
<dbReference type="PRINTS" id="PR00413">
    <property type="entry name" value="HADHALOGNASE"/>
</dbReference>
<dbReference type="InterPro" id="IPR006439">
    <property type="entry name" value="HAD-SF_hydro_IA"/>
</dbReference>
<dbReference type="Gene3D" id="3.40.50.1000">
    <property type="entry name" value="HAD superfamily/HAD-like"/>
    <property type="match status" value="1"/>
</dbReference>
<comment type="similarity">
    <text evidence="1">Belongs to the HAD-like hydrolase superfamily. S-2-haloalkanoic acid dehalogenase family.</text>
</comment>
<evidence type="ECO:0000256" key="1">
    <source>
        <dbReference type="ARBA" id="ARBA00008106"/>
    </source>
</evidence>
<proteinExistence type="inferred from homology"/>
<name>A0A098Y3G4_9ACTN</name>
<evidence type="ECO:0000256" key="2">
    <source>
        <dbReference type="ARBA" id="ARBA00022801"/>
    </source>
</evidence>
<sequence>MSNPPSVLVFDVNETLSDLQPMAQRFTDVGAPGHLSTLWFAMVLRDGFALTAAGSQQPFAELGAGALRTVLTGLDLDRDLETAVAHVMQGFSELGVHDDVPDGARGLRDAGLRLVTLSNGSSQVAEQLLTRAGIRDSFQHLLSVEDAGAWKPARTAYEYAAGACGTPLDAMTLVAVHPWDIDGAARAGMSTVWINRTGASYPDYFTPPTHTVSALTDLAGRLA</sequence>
<dbReference type="PANTHER" id="PTHR43316:SF3">
    <property type="entry name" value="HALOACID DEHALOGENASE, TYPE II (AFU_ORTHOLOGUE AFUA_2G07750)-RELATED"/>
    <property type="match status" value="1"/>
</dbReference>
<dbReference type="NCBIfam" id="TIGR01428">
    <property type="entry name" value="HAD_type_II"/>
    <property type="match status" value="1"/>
</dbReference>
<accession>A0A098Y3G4</accession>
<dbReference type="SFLD" id="SFLDG01129">
    <property type="entry name" value="C1.5:_HAD__Beta-PGM__Phosphata"/>
    <property type="match status" value="1"/>
</dbReference>
<dbReference type="CDD" id="cd02588">
    <property type="entry name" value="HAD_L2-DEX"/>
    <property type="match status" value="1"/>
</dbReference>
<dbReference type="STRING" id="1522368.IN07_20295"/>
<dbReference type="SFLD" id="SFLDS00003">
    <property type="entry name" value="Haloacid_Dehalogenase"/>
    <property type="match status" value="1"/>
</dbReference>
<evidence type="ECO:0000313" key="4">
    <source>
        <dbReference type="Proteomes" id="UP000029713"/>
    </source>
</evidence>
<evidence type="ECO:0000313" key="3">
    <source>
        <dbReference type="EMBL" id="KGH44950.1"/>
    </source>
</evidence>
<dbReference type="EMBL" id="JPMX01000093">
    <property type="protein sequence ID" value="KGH44950.1"/>
    <property type="molecule type" value="Genomic_DNA"/>
</dbReference>
<dbReference type="InterPro" id="IPR036412">
    <property type="entry name" value="HAD-like_sf"/>
</dbReference>
<dbReference type="InterPro" id="IPR023214">
    <property type="entry name" value="HAD_sf"/>
</dbReference>
<organism evidence="3 4">
    <name type="scientific">Modestobacter caceresii</name>
    <dbReference type="NCBI Taxonomy" id="1522368"/>
    <lineage>
        <taxon>Bacteria</taxon>
        <taxon>Bacillati</taxon>
        <taxon>Actinomycetota</taxon>
        <taxon>Actinomycetes</taxon>
        <taxon>Geodermatophilales</taxon>
        <taxon>Geodermatophilaceae</taxon>
        <taxon>Modestobacter</taxon>
    </lineage>
</organism>
<dbReference type="InterPro" id="IPR023198">
    <property type="entry name" value="PGP-like_dom2"/>
</dbReference>
<gene>
    <name evidence="3" type="ORF">IN07_20295</name>
</gene>
<dbReference type="OrthoDB" id="3774052at2"/>
<dbReference type="SUPFAM" id="SSF56784">
    <property type="entry name" value="HAD-like"/>
    <property type="match status" value="1"/>
</dbReference>
<evidence type="ECO:0008006" key="5">
    <source>
        <dbReference type="Google" id="ProtNLM"/>
    </source>
</evidence>
<keyword evidence="4" id="KW-1185">Reference proteome</keyword>
<dbReference type="InterPro" id="IPR006328">
    <property type="entry name" value="2-HAD"/>
</dbReference>
<comment type="caution">
    <text evidence="3">The sequence shown here is derived from an EMBL/GenBank/DDBJ whole genome shotgun (WGS) entry which is preliminary data.</text>
</comment>
<dbReference type="RefSeq" id="WP_036339252.1">
    <property type="nucleotide sequence ID" value="NZ_JPMX01000093.1"/>
</dbReference>
<dbReference type="AlphaFoldDB" id="A0A098Y3G4"/>